<reference evidence="6 7" key="1">
    <citation type="submission" date="2018-11" db="EMBL/GenBank/DDBJ databases">
        <authorList>
            <consortium name="Pathogen Informatics"/>
        </authorList>
    </citation>
    <scope>NUCLEOTIDE SEQUENCE [LARGE SCALE GENOMIC DNA]</scope>
</reference>
<accession>A0A3P7JA14</accession>
<feature type="region of interest" description="Disordered" evidence="5">
    <location>
        <begin position="1"/>
        <end position="20"/>
    </location>
</feature>
<comment type="similarity">
    <text evidence="1">Belongs to the small GTPase superfamily. Ras family.</text>
</comment>
<keyword evidence="7" id="KW-1185">Reference proteome</keyword>
<keyword evidence="3" id="KW-0378">Hydrolase</keyword>
<evidence type="ECO:0000256" key="3">
    <source>
        <dbReference type="ARBA" id="ARBA00022801"/>
    </source>
</evidence>
<sequence length="96" mass="10805">MTEHENPAYRETDDDSMSCDEDNCRRIRECKIGVMGASGVGKTSLNSDECIRTSQGFVIMYSITDRESFYEAADIYTLIEQVRGGKVNNHTSGSYF</sequence>
<evidence type="ECO:0000313" key="6">
    <source>
        <dbReference type="EMBL" id="VDM80186.1"/>
    </source>
</evidence>
<proteinExistence type="inferred from homology"/>
<dbReference type="InterPro" id="IPR001806">
    <property type="entry name" value="Small_GTPase"/>
</dbReference>
<dbReference type="OrthoDB" id="265044at2759"/>
<dbReference type="Gene3D" id="3.40.50.300">
    <property type="entry name" value="P-loop containing nucleotide triphosphate hydrolases"/>
    <property type="match status" value="1"/>
</dbReference>
<organism evidence="6 7">
    <name type="scientific">Strongylus vulgaris</name>
    <name type="common">Blood worm</name>
    <dbReference type="NCBI Taxonomy" id="40348"/>
    <lineage>
        <taxon>Eukaryota</taxon>
        <taxon>Metazoa</taxon>
        <taxon>Ecdysozoa</taxon>
        <taxon>Nematoda</taxon>
        <taxon>Chromadorea</taxon>
        <taxon>Rhabditida</taxon>
        <taxon>Rhabditina</taxon>
        <taxon>Rhabditomorpha</taxon>
        <taxon>Strongyloidea</taxon>
        <taxon>Strongylidae</taxon>
        <taxon>Strongylus</taxon>
    </lineage>
</organism>
<dbReference type="InterPro" id="IPR027417">
    <property type="entry name" value="P-loop_NTPase"/>
</dbReference>
<feature type="compositionally biased region" description="Basic and acidic residues" evidence="5">
    <location>
        <begin position="1"/>
        <end position="11"/>
    </location>
</feature>
<dbReference type="AlphaFoldDB" id="A0A3P7JA14"/>
<dbReference type="PROSITE" id="PS51421">
    <property type="entry name" value="RAS"/>
    <property type="match status" value="1"/>
</dbReference>
<evidence type="ECO:0000256" key="2">
    <source>
        <dbReference type="ARBA" id="ARBA00011984"/>
    </source>
</evidence>
<dbReference type="GO" id="GO:0005525">
    <property type="term" value="F:GTP binding"/>
    <property type="evidence" value="ECO:0007669"/>
    <property type="project" value="InterPro"/>
</dbReference>
<dbReference type="Proteomes" id="UP000270094">
    <property type="component" value="Unassembled WGS sequence"/>
</dbReference>
<evidence type="ECO:0000256" key="1">
    <source>
        <dbReference type="ARBA" id="ARBA00008344"/>
    </source>
</evidence>
<dbReference type="SUPFAM" id="SSF52540">
    <property type="entry name" value="P-loop containing nucleoside triphosphate hydrolases"/>
    <property type="match status" value="1"/>
</dbReference>
<comment type="catalytic activity">
    <reaction evidence="4">
        <text>GTP + H2O = GDP + phosphate + H(+)</text>
        <dbReference type="Rhea" id="RHEA:19669"/>
        <dbReference type="ChEBI" id="CHEBI:15377"/>
        <dbReference type="ChEBI" id="CHEBI:15378"/>
        <dbReference type="ChEBI" id="CHEBI:37565"/>
        <dbReference type="ChEBI" id="CHEBI:43474"/>
        <dbReference type="ChEBI" id="CHEBI:58189"/>
        <dbReference type="EC" id="3.6.5.2"/>
    </reaction>
</comment>
<gene>
    <name evidence="6" type="ORF">SVUK_LOCUS15184</name>
</gene>
<dbReference type="EC" id="3.6.5.2" evidence="2"/>
<evidence type="ECO:0000256" key="4">
    <source>
        <dbReference type="ARBA" id="ARBA00048098"/>
    </source>
</evidence>
<protein>
    <recommendedName>
        <fullName evidence="2">small monomeric GTPase</fullName>
        <ecNumber evidence="2">3.6.5.2</ecNumber>
    </recommendedName>
</protein>
<name>A0A3P7JA14_STRVU</name>
<evidence type="ECO:0000256" key="5">
    <source>
        <dbReference type="SAM" id="MobiDB-lite"/>
    </source>
</evidence>
<dbReference type="InterPro" id="IPR051065">
    <property type="entry name" value="Ras-related_GTPase"/>
</dbReference>
<dbReference type="PANTHER" id="PTHR45704">
    <property type="entry name" value="RAS-LIKE FAMILY MEMBER 11"/>
    <property type="match status" value="1"/>
</dbReference>
<dbReference type="EMBL" id="UYYB01107655">
    <property type="protein sequence ID" value="VDM80186.1"/>
    <property type="molecule type" value="Genomic_DNA"/>
</dbReference>
<dbReference type="GO" id="GO:0003925">
    <property type="term" value="F:G protein activity"/>
    <property type="evidence" value="ECO:0007669"/>
    <property type="project" value="UniProtKB-EC"/>
</dbReference>
<evidence type="ECO:0000313" key="7">
    <source>
        <dbReference type="Proteomes" id="UP000270094"/>
    </source>
</evidence>